<feature type="region of interest" description="Disordered" evidence="1">
    <location>
        <begin position="489"/>
        <end position="510"/>
    </location>
</feature>
<keyword evidence="3" id="KW-1185">Reference proteome</keyword>
<feature type="compositionally biased region" description="Basic and acidic residues" evidence="1">
    <location>
        <begin position="267"/>
        <end position="277"/>
    </location>
</feature>
<feature type="compositionally biased region" description="Basic and acidic residues" evidence="1">
    <location>
        <begin position="307"/>
        <end position="320"/>
    </location>
</feature>
<reference evidence="2 3" key="1">
    <citation type="journal article" date="2018" name="Mycol. Prog.">
        <title>Coniella lustricola, a new species from submerged detritus.</title>
        <authorList>
            <person name="Raudabaugh D.B."/>
            <person name="Iturriaga T."/>
            <person name="Carver A."/>
            <person name="Mondo S."/>
            <person name="Pangilinan J."/>
            <person name="Lipzen A."/>
            <person name="He G."/>
            <person name="Amirebrahimi M."/>
            <person name="Grigoriev I.V."/>
            <person name="Miller A.N."/>
        </authorList>
    </citation>
    <scope>NUCLEOTIDE SEQUENCE [LARGE SCALE GENOMIC DNA]</scope>
    <source>
        <strain evidence="2 3">B22-T-1</strain>
    </source>
</reference>
<dbReference type="EMBL" id="KZ678378">
    <property type="protein sequence ID" value="PSS02296.1"/>
    <property type="molecule type" value="Genomic_DNA"/>
</dbReference>
<evidence type="ECO:0000313" key="2">
    <source>
        <dbReference type="EMBL" id="PSS02296.1"/>
    </source>
</evidence>
<feature type="compositionally biased region" description="Polar residues" evidence="1">
    <location>
        <begin position="356"/>
        <end position="369"/>
    </location>
</feature>
<feature type="compositionally biased region" description="Low complexity" evidence="1">
    <location>
        <begin position="670"/>
        <end position="681"/>
    </location>
</feature>
<dbReference type="AlphaFoldDB" id="A0A2T3AKU5"/>
<accession>A0A2T3AKU5</accession>
<organism evidence="2 3">
    <name type="scientific">Coniella lustricola</name>
    <dbReference type="NCBI Taxonomy" id="2025994"/>
    <lineage>
        <taxon>Eukaryota</taxon>
        <taxon>Fungi</taxon>
        <taxon>Dikarya</taxon>
        <taxon>Ascomycota</taxon>
        <taxon>Pezizomycotina</taxon>
        <taxon>Sordariomycetes</taxon>
        <taxon>Sordariomycetidae</taxon>
        <taxon>Diaporthales</taxon>
        <taxon>Schizoparmaceae</taxon>
        <taxon>Coniella</taxon>
    </lineage>
</organism>
<evidence type="ECO:0000256" key="1">
    <source>
        <dbReference type="SAM" id="MobiDB-lite"/>
    </source>
</evidence>
<feature type="region of interest" description="Disordered" evidence="1">
    <location>
        <begin position="250"/>
        <end position="290"/>
    </location>
</feature>
<dbReference type="OrthoDB" id="3515338at2759"/>
<evidence type="ECO:0000313" key="3">
    <source>
        <dbReference type="Proteomes" id="UP000241462"/>
    </source>
</evidence>
<proteinExistence type="predicted"/>
<feature type="compositionally biased region" description="Polar residues" evidence="1">
    <location>
        <begin position="184"/>
        <end position="194"/>
    </location>
</feature>
<name>A0A2T3AKU5_9PEZI</name>
<sequence>MRMRASFLMMLRLQSDSIVHLNIDTQHFEMERLPPQTQSLPSMPPLLLTPPSPANDGLSCIPSFHSSPGPMLAPISHMDFPSSIPAKRGPEDDVQFVSAHLVKKARSGIESAPIGAQQIPQQVHQQVLQQSNVQPHDKNDITQYPQDPQQHSFGGSTMGTHTLGRRASIAGLENYVFPQPINSTPCQTSRSSPMLSPKQLPRPMLQDPAIGTIQPSEATATSTATSLQHAGLQTPWGMAGLYPQPASIPVPTGWSSQMSLPPSQAQHVERPPSEPEKAPSQPPPARLCTPQEQDPVQFVQSNASHAQAKDPSRHPAEHLRNNSPTRPNSMPSPQPGPKIGDISPAQETAVNDRARTTAQSPTIPAASYTSHTAYPQVSTKPLPQIPKPPCLICEQMRHQAFLNQANGLPVGHHLHLQQQAWQGLSPFQQQLHLVNPSATASVVGLQNYQMRHQPFHTGQYPVGFAMPQVQVPVQVPIQRVAQVVNTNPEEQWQGERPQNGQTHSNPAVDTNQTTRDQLQVAQPARHAYLQTAVAPPQPSAVTARPHVIPCVQQSATAVPLAPPSTVLATAVQQTQPPVVAQSPKPMTHSELRNFSPNLIVDIAETCEGVFPWDEVAQRHGVSRTKIIETFSAIIQLPLLRCTTDKKRHGKLATNRLREYTKAKKDAEAAATATTKTVAPAKSSPKPTASQNNLPRGPQGNGEGLAQADNPHSSYKTPILPSIFEMANTMAPVKLPSTLAHSFAEQ</sequence>
<feature type="compositionally biased region" description="Polar residues" evidence="1">
    <location>
        <begin position="684"/>
        <end position="693"/>
    </location>
</feature>
<feature type="region of interest" description="Disordered" evidence="1">
    <location>
        <begin position="302"/>
        <end position="369"/>
    </location>
</feature>
<protein>
    <submittedName>
        <fullName evidence="2">Uncharacterized protein</fullName>
    </submittedName>
</protein>
<feature type="compositionally biased region" description="Polar residues" evidence="1">
    <location>
        <begin position="253"/>
        <end position="266"/>
    </location>
</feature>
<feature type="region of interest" description="Disordered" evidence="1">
    <location>
        <begin position="184"/>
        <end position="209"/>
    </location>
</feature>
<feature type="region of interest" description="Disordered" evidence="1">
    <location>
        <begin position="670"/>
        <end position="716"/>
    </location>
</feature>
<dbReference type="InParanoid" id="A0A2T3AKU5"/>
<dbReference type="Proteomes" id="UP000241462">
    <property type="component" value="Unassembled WGS sequence"/>
</dbReference>
<dbReference type="STRING" id="2025994.A0A2T3AKU5"/>
<gene>
    <name evidence="2" type="ORF">BD289DRAFT_256866</name>
</gene>